<gene>
    <name evidence="1" type="ORF">UFOPK2761_00359</name>
</gene>
<dbReference type="AlphaFoldDB" id="A0A6J6S2W3"/>
<name>A0A6J6S2W3_9ZZZZ</name>
<evidence type="ECO:0000313" key="1">
    <source>
        <dbReference type="EMBL" id="CAB4729005.1"/>
    </source>
</evidence>
<protein>
    <submittedName>
        <fullName evidence="1">Unannotated protein</fullName>
    </submittedName>
</protein>
<proteinExistence type="predicted"/>
<accession>A0A6J6S2W3</accession>
<sequence>MDHTLRIDPVAHRDEFAVRLDDHLLGHVVRDPEAITEIWTWWRDGGGVPQQHEDTREMAVYRLLVGNGVDFGTARSLVQRGSVLAAA</sequence>
<reference evidence="1" key="1">
    <citation type="submission" date="2020-05" db="EMBL/GenBank/DDBJ databases">
        <authorList>
            <person name="Chiriac C."/>
            <person name="Salcher M."/>
            <person name="Ghai R."/>
            <person name="Kavagutti S V."/>
        </authorList>
    </citation>
    <scope>NUCLEOTIDE SEQUENCE</scope>
</reference>
<dbReference type="EMBL" id="CAEZYQ010000002">
    <property type="protein sequence ID" value="CAB4729005.1"/>
    <property type="molecule type" value="Genomic_DNA"/>
</dbReference>
<organism evidence="1">
    <name type="scientific">freshwater metagenome</name>
    <dbReference type="NCBI Taxonomy" id="449393"/>
    <lineage>
        <taxon>unclassified sequences</taxon>
        <taxon>metagenomes</taxon>
        <taxon>ecological metagenomes</taxon>
    </lineage>
</organism>